<keyword evidence="3" id="KW-0969">Cilium</keyword>
<evidence type="ECO:0000313" key="3">
    <source>
        <dbReference type="EMBL" id="MCO6051037.1"/>
    </source>
</evidence>
<protein>
    <submittedName>
        <fullName evidence="3">Flagellar hook-length control protein FliK</fullName>
    </submittedName>
</protein>
<feature type="compositionally biased region" description="Low complexity" evidence="1">
    <location>
        <begin position="426"/>
        <end position="437"/>
    </location>
</feature>
<feature type="region of interest" description="Disordered" evidence="1">
    <location>
        <begin position="239"/>
        <end position="261"/>
    </location>
</feature>
<feature type="domain" description="Flagellar hook-length control protein-like C-terminal" evidence="2">
    <location>
        <begin position="333"/>
        <end position="409"/>
    </location>
</feature>
<comment type="caution">
    <text evidence="3">The sequence shown here is derived from an EMBL/GenBank/DDBJ whole genome shotgun (WGS) entry which is preliminary data.</text>
</comment>
<feature type="compositionally biased region" description="Low complexity" evidence="1">
    <location>
        <begin position="13"/>
        <end position="30"/>
    </location>
</feature>
<proteinExistence type="predicted"/>
<evidence type="ECO:0000259" key="2">
    <source>
        <dbReference type="Pfam" id="PF02120"/>
    </source>
</evidence>
<keyword evidence="4" id="KW-1185">Reference proteome</keyword>
<accession>A0ABT1C8C9</accession>
<keyword evidence="3" id="KW-0966">Cell projection</keyword>
<feature type="region of interest" description="Disordered" evidence="1">
    <location>
        <begin position="408"/>
        <end position="480"/>
    </location>
</feature>
<sequence>MIPASFLPAPVASSQGPQSKGSGSSSSEPGKGFGALVHGGAKGFAKDASAKDAHASARNAAHAGGLHSADETPVTEENAAETLADVVQTDDVARDSLGNPEEAQSKAEDEANASNHFAFSPLMLMQRRMPQDLGRGAKTGDPLGDPVTGSDGTAANGDAVLPDEAGAALKGEAIQAKPASGPLDTISAASTDAAASALQVVPSDATKPRSPAASSAVAEAVRALGLPSAAGAGVVAAQGGTSSQLSWERDSDGGASGGRSSLRNAEAAIGLWGSKLAEDASVQGASADAGEPLPSLPSVSATPAALASALAKPAESVQMAPSTQPLLAHALDHAASQGQRTLRLQLHPTELGSVTAKLRVTGGGLAVELQVETDAAREKLGADNGEAIRAALSALGLQIDSVSVQSAPNGSAAQAGADSGSGGNGNANRQAGFAAESGEGRGNGRGAGGNAEGQGQGGQSERVGGARADGVGRAQSGVFI</sequence>
<dbReference type="InterPro" id="IPR038610">
    <property type="entry name" value="FliK-like_C_sf"/>
</dbReference>
<name>A0ABT1C8C9_9HYPH</name>
<feature type="region of interest" description="Disordered" evidence="1">
    <location>
        <begin position="1"/>
        <end position="159"/>
    </location>
</feature>
<evidence type="ECO:0000313" key="4">
    <source>
        <dbReference type="Proteomes" id="UP001205906"/>
    </source>
</evidence>
<feature type="compositionally biased region" description="Basic and acidic residues" evidence="1">
    <location>
        <begin position="44"/>
        <end position="55"/>
    </location>
</feature>
<organism evidence="3 4">
    <name type="scientific">Mesorhizobium liriopis</name>
    <dbReference type="NCBI Taxonomy" id="2953882"/>
    <lineage>
        <taxon>Bacteria</taxon>
        <taxon>Pseudomonadati</taxon>
        <taxon>Pseudomonadota</taxon>
        <taxon>Alphaproteobacteria</taxon>
        <taxon>Hyphomicrobiales</taxon>
        <taxon>Phyllobacteriaceae</taxon>
        <taxon>Mesorhizobium</taxon>
    </lineage>
</organism>
<dbReference type="CDD" id="cd17470">
    <property type="entry name" value="T3SS_Flik_C"/>
    <property type="match status" value="1"/>
</dbReference>
<feature type="compositionally biased region" description="Gly residues" evidence="1">
    <location>
        <begin position="440"/>
        <end position="458"/>
    </location>
</feature>
<dbReference type="InterPro" id="IPR021136">
    <property type="entry name" value="Flagellar_hook_control-like_C"/>
</dbReference>
<keyword evidence="3" id="KW-0282">Flagellum</keyword>
<dbReference type="EMBL" id="JAMXQS010000007">
    <property type="protein sequence ID" value="MCO6051037.1"/>
    <property type="molecule type" value="Genomic_DNA"/>
</dbReference>
<dbReference type="Proteomes" id="UP001205906">
    <property type="component" value="Unassembled WGS sequence"/>
</dbReference>
<feature type="compositionally biased region" description="Low complexity" evidence="1">
    <location>
        <begin position="459"/>
        <end position="474"/>
    </location>
</feature>
<gene>
    <name evidence="3" type="ORF">NGM99_14735</name>
</gene>
<dbReference type="Gene3D" id="3.30.750.140">
    <property type="match status" value="1"/>
</dbReference>
<reference evidence="3 4" key="1">
    <citation type="submission" date="2022-06" db="EMBL/GenBank/DDBJ databases">
        <title>Mesorhizobium sp. strain RP14 Genome sequencing and assembly.</title>
        <authorList>
            <person name="Kim I."/>
        </authorList>
    </citation>
    <scope>NUCLEOTIDE SEQUENCE [LARGE SCALE GENOMIC DNA]</scope>
    <source>
        <strain evidence="4">RP14(2022)</strain>
    </source>
</reference>
<dbReference type="Pfam" id="PF02120">
    <property type="entry name" value="Flg_hook"/>
    <property type="match status" value="1"/>
</dbReference>
<evidence type="ECO:0000256" key="1">
    <source>
        <dbReference type="SAM" id="MobiDB-lite"/>
    </source>
</evidence>
<feature type="compositionally biased region" description="Low complexity" evidence="1">
    <location>
        <begin position="409"/>
        <end position="418"/>
    </location>
</feature>
<dbReference type="RefSeq" id="WP_252820223.1">
    <property type="nucleotide sequence ID" value="NZ_JAMXQS010000007.1"/>
</dbReference>